<comment type="subcellular location">
    <subcellularLocation>
        <location evidence="1 6">Nucleus</location>
    </subcellularLocation>
</comment>
<dbReference type="GeneID" id="81399112"/>
<comment type="similarity">
    <text evidence="6">Belongs to the WD repeat TRM82 family.</text>
</comment>
<dbReference type="RefSeq" id="XP_056508236.1">
    <property type="nucleotide sequence ID" value="XM_056659943.1"/>
</dbReference>
<evidence type="ECO:0000313" key="8">
    <source>
        <dbReference type="EMBL" id="KAJ5084839.1"/>
    </source>
</evidence>
<dbReference type="InterPro" id="IPR036322">
    <property type="entry name" value="WD40_repeat_dom_sf"/>
</dbReference>
<evidence type="ECO:0000256" key="5">
    <source>
        <dbReference type="ARBA" id="ARBA00023242"/>
    </source>
</evidence>
<evidence type="ECO:0000256" key="4">
    <source>
        <dbReference type="ARBA" id="ARBA00022737"/>
    </source>
</evidence>
<keyword evidence="2 6" id="KW-0853">WD repeat</keyword>
<comment type="caution">
    <text evidence="8">The sequence shown here is derived from an EMBL/GenBank/DDBJ whole genome shotgun (WGS) entry which is preliminary data.</text>
</comment>
<dbReference type="InterPro" id="IPR028884">
    <property type="entry name" value="Trm82"/>
</dbReference>
<evidence type="ECO:0000313" key="9">
    <source>
        <dbReference type="Proteomes" id="UP001141434"/>
    </source>
</evidence>
<feature type="region of interest" description="Disordered" evidence="7">
    <location>
        <begin position="51"/>
        <end position="92"/>
    </location>
</feature>
<dbReference type="HAMAP" id="MF_03056">
    <property type="entry name" value="TRM82"/>
    <property type="match status" value="1"/>
</dbReference>
<comment type="pathway">
    <text evidence="6">tRNA modification; N(7)-methylguanine-tRNA biosynthesis.</text>
</comment>
<reference evidence="8" key="1">
    <citation type="submission" date="2022-11" db="EMBL/GenBank/DDBJ databases">
        <authorList>
            <person name="Petersen C."/>
        </authorList>
    </citation>
    <scope>NUCLEOTIDE SEQUENCE</scope>
    <source>
        <strain evidence="8">IBT 34128</strain>
    </source>
</reference>
<dbReference type="GO" id="GO:0106004">
    <property type="term" value="P:tRNA (guanine-N7)-methylation"/>
    <property type="evidence" value="ECO:0007669"/>
    <property type="project" value="UniProtKB-UniRule"/>
</dbReference>
<protein>
    <recommendedName>
        <fullName evidence="10">Transfer RNA methyltransferase 82</fullName>
    </recommendedName>
</protein>
<dbReference type="SUPFAM" id="SSF69322">
    <property type="entry name" value="Tricorn protease domain 2"/>
    <property type="match status" value="1"/>
</dbReference>
<dbReference type="EMBL" id="JAPMSZ010000011">
    <property type="protein sequence ID" value="KAJ5084839.1"/>
    <property type="molecule type" value="Genomic_DNA"/>
</dbReference>
<evidence type="ECO:0000256" key="3">
    <source>
        <dbReference type="ARBA" id="ARBA00022694"/>
    </source>
</evidence>
<dbReference type="GO" id="GO:0005829">
    <property type="term" value="C:cytosol"/>
    <property type="evidence" value="ECO:0007669"/>
    <property type="project" value="TreeGrafter"/>
</dbReference>
<evidence type="ECO:0000256" key="7">
    <source>
        <dbReference type="SAM" id="MobiDB-lite"/>
    </source>
</evidence>
<dbReference type="PANTHER" id="PTHR16288">
    <property type="entry name" value="WD40 REPEAT PROTEIN 4"/>
    <property type="match status" value="1"/>
</dbReference>
<evidence type="ECO:0008006" key="10">
    <source>
        <dbReference type="Google" id="ProtNLM"/>
    </source>
</evidence>
<accession>A0A9W9JWV9</accession>
<dbReference type="Gene3D" id="2.130.10.10">
    <property type="entry name" value="YVTN repeat-like/Quinoprotein amine dehydrogenase"/>
    <property type="match status" value="1"/>
</dbReference>
<dbReference type="OrthoDB" id="339900at2759"/>
<evidence type="ECO:0000256" key="1">
    <source>
        <dbReference type="ARBA" id="ARBA00004123"/>
    </source>
</evidence>
<keyword evidence="9" id="KW-1185">Reference proteome</keyword>
<gene>
    <name evidence="8" type="ORF">NUU61_009418</name>
</gene>
<dbReference type="AlphaFoldDB" id="A0A9W9JWV9"/>
<keyword evidence="3 6" id="KW-0819">tRNA processing</keyword>
<comment type="function">
    <text evidence="6">Required for the formation of N(7)-methylguanine at position 46 (m7G46) in tRNA. In the complex, it is required to stabilize and induce conformational changes of the catalytic subunit.</text>
</comment>
<evidence type="ECO:0000256" key="6">
    <source>
        <dbReference type="HAMAP-Rule" id="MF_03056"/>
    </source>
</evidence>
<dbReference type="GO" id="GO:0005634">
    <property type="term" value="C:nucleus"/>
    <property type="evidence" value="ECO:0007669"/>
    <property type="project" value="UniProtKB-SubCell"/>
</dbReference>
<dbReference type="SUPFAM" id="SSF50978">
    <property type="entry name" value="WD40 repeat-like"/>
    <property type="match status" value="1"/>
</dbReference>
<proteinExistence type="inferred from homology"/>
<dbReference type="Proteomes" id="UP001141434">
    <property type="component" value="Unassembled WGS sequence"/>
</dbReference>
<evidence type="ECO:0000256" key="2">
    <source>
        <dbReference type="ARBA" id="ARBA00022574"/>
    </source>
</evidence>
<reference evidence="8" key="2">
    <citation type="journal article" date="2023" name="IMA Fungus">
        <title>Comparative genomic study of the Penicillium genus elucidates a diverse pangenome and 15 lateral gene transfer events.</title>
        <authorList>
            <person name="Petersen C."/>
            <person name="Sorensen T."/>
            <person name="Nielsen M.R."/>
            <person name="Sondergaard T.E."/>
            <person name="Sorensen J.L."/>
            <person name="Fitzpatrick D.A."/>
            <person name="Frisvad J.C."/>
            <person name="Nielsen K.L."/>
        </authorList>
    </citation>
    <scope>NUCLEOTIDE SEQUENCE</scope>
    <source>
        <strain evidence="8">IBT 34128</strain>
    </source>
</reference>
<keyword evidence="5 6" id="KW-0539">Nucleus</keyword>
<name>A0A9W9JWV9_9EURO</name>
<dbReference type="PANTHER" id="PTHR16288:SF0">
    <property type="entry name" value="TRNA (GUANINE-N(7)-)-METHYLTRANSFERASE NON-CATALYTIC SUBUNIT WDR4"/>
    <property type="match status" value="1"/>
</dbReference>
<dbReference type="GO" id="GO:0043527">
    <property type="term" value="C:tRNA methyltransferase complex"/>
    <property type="evidence" value="ECO:0007669"/>
    <property type="project" value="TreeGrafter"/>
</dbReference>
<sequence length="511" mass="55994">MAQFQHPFQCLRYVARQPAGLSDVFIGSAGKNIYVYAAASGQRLDVWPQNVDTSAEKTDAASTTQDQCPPEKRRKISPGSEEQKNGESKQALSPTWSNIPIVVTSSDGKYVVAVTAEDKSVRVFSLGEDSQMQQLSSRVLPKRPSALVLTHDDQTIVCADKFGDAYSFPLIPSGEYIKDHAQVKPYQPAATSLTVHTKRNLESLEQQLRQAELSKRAEEKPALNFEHQAILGHVSLLTDLISVTLPAGSPSSRARSYILTADRDEHIRVSRGVPQAHVIEQYCLGHTSFISKLCVPSWAPQKLISGGGDNFLLLWNWIEGQALQTVPLADASQTSEVSVHDIWDISLIPSAGATEPVRVILVGLEGYVSVVDQKYVSASNGENRSSQLLCYTLDNESLNLQDTIQLSGNVLDVVGIDSRGLILVSVDTVREPDSTHSWKSAPSSPQTLLESFRVNLGPDSLKWVPVEDSMAVKINAEGTASFPTILEEKLKREFDDALYSLGNLRKKKGEE</sequence>
<dbReference type="InterPro" id="IPR015943">
    <property type="entry name" value="WD40/YVTN_repeat-like_dom_sf"/>
</dbReference>
<keyword evidence="4 6" id="KW-0677">Repeat</keyword>
<organism evidence="8 9">
    <name type="scientific">Penicillium alfredii</name>
    <dbReference type="NCBI Taxonomy" id="1506179"/>
    <lineage>
        <taxon>Eukaryota</taxon>
        <taxon>Fungi</taxon>
        <taxon>Dikarya</taxon>
        <taxon>Ascomycota</taxon>
        <taxon>Pezizomycotina</taxon>
        <taxon>Eurotiomycetes</taxon>
        <taxon>Eurotiomycetidae</taxon>
        <taxon>Eurotiales</taxon>
        <taxon>Aspergillaceae</taxon>
        <taxon>Penicillium</taxon>
    </lineage>
</organism>